<dbReference type="InterPro" id="IPR009057">
    <property type="entry name" value="Homeodomain-like_sf"/>
</dbReference>
<dbReference type="RefSeq" id="WP_106126217.1">
    <property type="nucleotide sequence ID" value="NZ_PVZG01000004.1"/>
</dbReference>
<sequence length="192" mass="20118">MRADAERSTARILKAAEVVLADEPGAPLERIADAAGLARATVHRRFSSRKALIDALTAQLNERYLLGLKQARVDSAPPLVALHRLTEIIFELKINNRFAMNAAANPATGAPRLDPEVLNGLDLLFTRLHAAGVITAAGPAWCRGVFLALLHEVDQLPADAPVLAGTDGGTGARIDLLARTVIGALGGSASPA</sequence>
<dbReference type="GO" id="GO:0003677">
    <property type="term" value="F:DNA binding"/>
    <property type="evidence" value="ECO:0007669"/>
    <property type="project" value="UniProtKB-UniRule"/>
</dbReference>
<dbReference type="InterPro" id="IPR001647">
    <property type="entry name" value="HTH_TetR"/>
</dbReference>
<dbReference type="Gene3D" id="1.10.357.10">
    <property type="entry name" value="Tetracycline Repressor, domain 2"/>
    <property type="match status" value="1"/>
</dbReference>
<keyword evidence="5" id="KW-1185">Reference proteome</keyword>
<dbReference type="EMBL" id="PVZG01000004">
    <property type="protein sequence ID" value="PRY30590.1"/>
    <property type="molecule type" value="Genomic_DNA"/>
</dbReference>
<name>A0A2T0SAZ7_9ACTN</name>
<evidence type="ECO:0000259" key="3">
    <source>
        <dbReference type="PROSITE" id="PS50977"/>
    </source>
</evidence>
<evidence type="ECO:0000313" key="5">
    <source>
        <dbReference type="Proteomes" id="UP000239209"/>
    </source>
</evidence>
<proteinExistence type="predicted"/>
<protein>
    <submittedName>
        <fullName evidence="4">TetR family transcriptional regulator</fullName>
    </submittedName>
</protein>
<evidence type="ECO:0000256" key="2">
    <source>
        <dbReference type="PROSITE-ProRule" id="PRU00335"/>
    </source>
</evidence>
<reference evidence="4 5" key="1">
    <citation type="submission" date="2018-03" db="EMBL/GenBank/DDBJ databases">
        <title>Genomic Encyclopedia of Archaeal and Bacterial Type Strains, Phase II (KMG-II): from individual species to whole genera.</title>
        <authorList>
            <person name="Goeker M."/>
        </authorList>
    </citation>
    <scope>NUCLEOTIDE SEQUENCE [LARGE SCALE GENOMIC DNA]</scope>
    <source>
        <strain evidence="4 5">DSM 45348</strain>
    </source>
</reference>
<keyword evidence="1 2" id="KW-0238">DNA-binding</keyword>
<organism evidence="4 5">
    <name type="scientific">Pseudosporangium ferrugineum</name>
    <dbReference type="NCBI Taxonomy" id="439699"/>
    <lineage>
        <taxon>Bacteria</taxon>
        <taxon>Bacillati</taxon>
        <taxon>Actinomycetota</taxon>
        <taxon>Actinomycetes</taxon>
        <taxon>Micromonosporales</taxon>
        <taxon>Micromonosporaceae</taxon>
        <taxon>Pseudosporangium</taxon>
    </lineage>
</organism>
<dbReference type="Proteomes" id="UP000239209">
    <property type="component" value="Unassembled WGS sequence"/>
</dbReference>
<dbReference type="SUPFAM" id="SSF46689">
    <property type="entry name" value="Homeodomain-like"/>
    <property type="match status" value="1"/>
</dbReference>
<dbReference type="OrthoDB" id="3570708at2"/>
<dbReference type="AlphaFoldDB" id="A0A2T0SAZ7"/>
<dbReference type="Pfam" id="PF00440">
    <property type="entry name" value="TetR_N"/>
    <property type="match status" value="1"/>
</dbReference>
<feature type="DNA-binding region" description="H-T-H motif" evidence="2">
    <location>
        <begin position="27"/>
        <end position="46"/>
    </location>
</feature>
<feature type="domain" description="HTH tetR-type" evidence="3">
    <location>
        <begin position="6"/>
        <end position="64"/>
    </location>
</feature>
<comment type="caution">
    <text evidence="4">The sequence shown here is derived from an EMBL/GenBank/DDBJ whole genome shotgun (WGS) entry which is preliminary data.</text>
</comment>
<accession>A0A2T0SAZ7</accession>
<dbReference type="PROSITE" id="PS50977">
    <property type="entry name" value="HTH_TETR_2"/>
    <property type="match status" value="1"/>
</dbReference>
<evidence type="ECO:0000313" key="4">
    <source>
        <dbReference type="EMBL" id="PRY30590.1"/>
    </source>
</evidence>
<gene>
    <name evidence="4" type="ORF">CLV70_104142</name>
</gene>
<evidence type="ECO:0000256" key="1">
    <source>
        <dbReference type="ARBA" id="ARBA00023125"/>
    </source>
</evidence>